<feature type="region of interest" description="Disordered" evidence="1">
    <location>
        <begin position="244"/>
        <end position="268"/>
    </location>
</feature>
<dbReference type="InterPro" id="IPR015655">
    <property type="entry name" value="PP2C"/>
</dbReference>
<gene>
    <name evidence="3" type="ORF">J5A65_13735</name>
</gene>
<dbReference type="PANTHER" id="PTHR47992">
    <property type="entry name" value="PROTEIN PHOSPHATASE"/>
    <property type="match status" value="1"/>
</dbReference>
<evidence type="ECO:0000313" key="3">
    <source>
        <dbReference type="EMBL" id="QUC07954.1"/>
    </source>
</evidence>
<dbReference type="InterPro" id="IPR036457">
    <property type="entry name" value="PPM-type-like_dom_sf"/>
</dbReference>
<proteinExistence type="predicted"/>
<dbReference type="SUPFAM" id="SSF81606">
    <property type="entry name" value="PP2C-like"/>
    <property type="match status" value="1"/>
</dbReference>
<evidence type="ECO:0000313" key="4">
    <source>
        <dbReference type="Proteomes" id="UP000678513"/>
    </source>
</evidence>
<feature type="compositionally biased region" description="Acidic residues" evidence="1">
    <location>
        <begin position="244"/>
        <end position="254"/>
    </location>
</feature>
<dbReference type="SMART" id="SM00332">
    <property type="entry name" value="PP2Cc"/>
    <property type="match status" value="1"/>
</dbReference>
<sequence>MIDTPHGRLTEPRVELRFGARSDRGMVRLHNEDSYITAPPCFVVADGMGGHARGQAASQAAVENFLSLTGHKWATGEEVLAAIDGASAAVSRLSGEGRPPGSTLAGVVLTLQANQPRWLVFNIGDSRVYLLRKGELTQISEDHSVLWERPGEGSRNVITRALGAGMVKPLVADQWLLSIHKGDQILICSDGLYSEVTEFLMTALLLGDADPRDKAAALVDAAKRAGGRDNVTAVVVVVDTVDADGVDSDPDEETIPGNDDTVQDLEMP</sequence>
<dbReference type="Gene3D" id="3.60.40.10">
    <property type="entry name" value="PPM-type phosphatase domain"/>
    <property type="match status" value="1"/>
</dbReference>
<dbReference type="PROSITE" id="PS51746">
    <property type="entry name" value="PPM_2"/>
    <property type="match status" value="1"/>
</dbReference>
<dbReference type="EMBL" id="CP072384">
    <property type="protein sequence ID" value="QUC07954.1"/>
    <property type="molecule type" value="Genomic_DNA"/>
</dbReference>
<dbReference type="Pfam" id="PF13672">
    <property type="entry name" value="PP2C_2"/>
    <property type="match status" value="1"/>
</dbReference>
<evidence type="ECO:0000256" key="1">
    <source>
        <dbReference type="SAM" id="MobiDB-lite"/>
    </source>
</evidence>
<dbReference type="RefSeq" id="WP_212323276.1">
    <property type="nucleotide sequence ID" value="NZ_AP024463.1"/>
</dbReference>
<name>A0ABX7Y512_9ACTN</name>
<keyword evidence="4" id="KW-1185">Reference proteome</keyword>
<dbReference type="InterPro" id="IPR001932">
    <property type="entry name" value="PPM-type_phosphatase-like_dom"/>
</dbReference>
<evidence type="ECO:0000259" key="2">
    <source>
        <dbReference type="PROSITE" id="PS51746"/>
    </source>
</evidence>
<organism evidence="3 4">
    <name type="scientific">Arachnia rubra</name>
    <dbReference type="NCBI Taxonomy" id="1547448"/>
    <lineage>
        <taxon>Bacteria</taxon>
        <taxon>Bacillati</taxon>
        <taxon>Actinomycetota</taxon>
        <taxon>Actinomycetes</taxon>
        <taxon>Propionibacteriales</taxon>
        <taxon>Propionibacteriaceae</taxon>
        <taxon>Arachnia</taxon>
    </lineage>
</organism>
<accession>A0ABX7Y512</accession>
<feature type="domain" description="PPM-type phosphatase" evidence="2">
    <location>
        <begin position="17"/>
        <end position="238"/>
    </location>
</feature>
<dbReference type="CDD" id="cd00143">
    <property type="entry name" value="PP2Cc"/>
    <property type="match status" value="1"/>
</dbReference>
<protein>
    <submittedName>
        <fullName evidence="3">Serine/threonine-protein phosphatase</fullName>
    </submittedName>
</protein>
<dbReference type="Proteomes" id="UP000678513">
    <property type="component" value="Chromosome"/>
</dbReference>
<reference evidence="3 4" key="1">
    <citation type="submission" date="2021-03" db="EMBL/GenBank/DDBJ databases">
        <title>Human Oral Microbial Genomes.</title>
        <authorList>
            <person name="Johnston C.D."/>
            <person name="Chen T."/>
            <person name="Dewhirst F.E."/>
        </authorList>
    </citation>
    <scope>NUCLEOTIDE SEQUENCE [LARGE SCALE GENOMIC DNA]</scope>
    <source>
        <strain evidence="3 4">DSMZ 100122</strain>
    </source>
</reference>
<dbReference type="SMART" id="SM00331">
    <property type="entry name" value="PP2C_SIG"/>
    <property type="match status" value="1"/>
</dbReference>